<accession>A0A2S7U0A0</accession>
<comment type="caution">
    <text evidence="1">The sequence shown here is derived from an EMBL/GenBank/DDBJ whole genome shotgun (WGS) entry which is preliminary data.</text>
</comment>
<gene>
    <name evidence="1" type="ORF">BSZ32_07835</name>
</gene>
<protein>
    <submittedName>
        <fullName evidence="1">Uncharacterized protein</fullName>
    </submittedName>
</protein>
<name>A0A2S7U0A0_9BACT</name>
<dbReference type="EMBL" id="MQWA01000001">
    <property type="protein sequence ID" value="PQJ28429.1"/>
    <property type="molecule type" value="Genomic_DNA"/>
</dbReference>
<proteinExistence type="predicted"/>
<evidence type="ECO:0000313" key="1">
    <source>
        <dbReference type="EMBL" id="PQJ28429.1"/>
    </source>
</evidence>
<dbReference type="RefSeq" id="WP_105042930.1">
    <property type="nucleotide sequence ID" value="NZ_MQWA01000001.1"/>
</dbReference>
<dbReference type="AlphaFoldDB" id="A0A2S7U0A0"/>
<evidence type="ECO:0000313" key="2">
    <source>
        <dbReference type="Proteomes" id="UP000239907"/>
    </source>
</evidence>
<sequence length="79" mass="8944">MTDSISIQLDQTSSEFQTGTTISGKVIWSAAATTKKIELRLFWFTEGRGTQDIELIEERNWDAQAQGEQSFEFTLPTEP</sequence>
<dbReference type="Proteomes" id="UP000239907">
    <property type="component" value="Unassembled WGS sequence"/>
</dbReference>
<organism evidence="1 2">
    <name type="scientific">Rubritalea profundi</name>
    <dbReference type="NCBI Taxonomy" id="1658618"/>
    <lineage>
        <taxon>Bacteria</taxon>
        <taxon>Pseudomonadati</taxon>
        <taxon>Verrucomicrobiota</taxon>
        <taxon>Verrucomicrobiia</taxon>
        <taxon>Verrucomicrobiales</taxon>
        <taxon>Rubritaleaceae</taxon>
        <taxon>Rubritalea</taxon>
    </lineage>
</organism>
<dbReference type="OrthoDB" id="199519at2"/>
<keyword evidence="2" id="KW-1185">Reference proteome</keyword>
<reference evidence="1 2" key="1">
    <citation type="submission" date="2016-12" db="EMBL/GenBank/DDBJ databases">
        <title>Study of bacterial adaptation to deep sea.</title>
        <authorList>
            <person name="Song J."/>
            <person name="Yoshizawa S."/>
            <person name="Kogure K."/>
        </authorList>
    </citation>
    <scope>NUCLEOTIDE SEQUENCE [LARGE SCALE GENOMIC DNA]</scope>
    <source>
        <strain evidence="1 2">SAORIC-165</strain>
    </source>
</reference>